<feature type="transmembrane region" description="Helical" evidence="8">
    <location>
        <begin position="208"/>
        <end position="225"/>
    </location>
</feature>
<keyword evidence="7 8" id="KW-0472">Membrane</keyword>
<evidence type="ECO:0000256" key="7">
    <source>
        <dbReference type="ARBA" id="ARBA00023136"/>
    </source>
</evidence>
<feature type="transmembrane region" description="Helical" evidence="8">
    <location>
        <begin position="237"/>
        <end position="253"/>
    </location>
</feature>
<evidence type="ECO:0000259" key="9">
    <source>
        <dbReference type="PROSITE" id="PS50850"/>
    </source>
</evidence>
<feature type="transmembrane region" description="Helical" evidence="8">
    <location>
        <begin position="338"/>
        <end position="356"/>
    </location>
</feature>
<feature type="transmembrane region" description="Helical" evidence="8">
    <location>
        <begin position="401"/>
        <end position="427"/>
    </location>
</feature>
<dbReference type="PANTHER" id="PTHR42718:SF9">
    <property type="entry name" value="MAJOR FACILITATOR SUPERFAMILY MULTIDRUG TRANSPORTER MFSC"/>
    <property type="match status" value="1"/>
</dbReference>
<dbReference type="Pfam" id="PF07690">
    <property type="entry name" value="MFS_1"/>
    <property type="match status" value="1"/>
</dbReference>
<evidence type="ECO:0000256" key="3">
    <source>
        <dbReference type="ARBA" id="ARBA00022448"/>
    </source>
</evidence>
<dbReference type="PANTHER" id="PTHR42718">
    <property type="entry name" value="MAJOR FACILITATOR SUPERFAMILY MULTIDRUG TRANSPORTER MFSC"/>
    <property type="match status" value="1"/>
</dbReference>
<name>A0A5C1A1I5_9GAMM</name>
<feature type="transmembrane region" description="Helical" evidence="8">
    <location>
        <begin position="273"/>
        <end position="298"/>
    </location>
</feature>
<evidence type="ECO:0000313" key="10">
    <source>
        <dbReference type="EMBL" id="QEL12018.1"/>
    </source>
</evidence>
<evidence type="ECO:0000256" key="2">
    <source>
        <dbReference type="ARBA" id="ARBA00008537"/>
    </source>
</evidence>
<comment type="subcellular location">
    <subcellularLocation>
        <location evidence="1">Cell membrane</location>
        <topology evidence="1">Multi-pass membrane protein</topology>
    </subcellularLocation>
</comment>
<feature type="transmembrane region" description="Helical" evidence="8">
    <location>
        <begin position="362"/>
        <end position="380"/>
    </location>
</feature>
<keyword evidence="6 8" id="KW-1133">Transmembrane helix</keyword>
<dbReference type="InterPro" id="IPR004638">
    <property type="entry name" value="EmrB-like"/>
</dbReference>
<dbReference type="GO" id="GO:0005886">
    <property type="term" value="C:plasma membrane"/>
    <property type="evidence" value="ECO:0007669"/>
    <property type="project" value="UniProtKB-SubCell"/>
</dbReference>
<dbReference type="InterPro" id="IPR036259">
    <property type="entry name" value="MFS_trans_sf"/>
</dbReference>
<sequence>MKALLSWREGDDGLPPRQRILAIAVLMSGSLMAVLNINLINIALPTMARDLGVSSSASVWIINVYQLVGAAAILTFAALGYRIGRYRLYIGGMAVFTLTSIGCALSTGLPVLIGFRIIQGLGAAAMMSIGPSLYRVIFPSRLLGQAMGLTAMTVSVGVAGGPTLGGAILAVAGWPWLFWINLPIGVLSLCLAVRALPFEQGRSFPFDVIGAVLSAVALGAFVIMVDGFSRGTSTEQTLTLLAVSLASASFFILRQRRVAHPLLPLAIFTEPRFSSAALTSLFAFIAQSMAFISLPFLFQSVQGYTPLASALLFTPWPLGTMLGAPLGGRLADRFSPPLIAACGMAVLVVGMALLALLDQEAAVGDILWRSAVCGIGFGFYQAPNNRELMGSLPRERSGSAAGVMASVRTFGQSLGAALVALVLSGIMFQGSAEAMPVGLALWGGALAGIIACGLCALRIPLYRRQCTISD</sequence>
<feature type="domain" description="Major facilitator superfamily (MFS) profile" evidence="9">
    <location>
        <begin position="22"/>
        <end position="463"/>
    </location>
</feature>
<feature type="transmembrane region" description="Helical" evidence="8">
    <location>
        <begin position="176"/>
        <end position="196"/>
    </location>
</feature>
<dbReference type="EMBL" id="CP043420">
    <property type="protein sequence ID" value="QEL12018.1"/>
    <property type="molecule type" value="Genomic_DNA"/>
</dbReference>
<dbReference type="AlphaFoldDB" id="A0A5C1A1I5"/>
<accession>A0A5C1A1I5</accession>
<dbReference type="Gene3D" id="1.20.1720.10">
    <property type="entry name" value="Multidrug resistance protein D"/>
    <property type="match status" value="1"/>
</dbReference>
<dbReference type="KEGG" id="kuy:FY550_13290"/>
<dbReference type="Proteomes" id="UP000322553">
    <property type="component" value="Chromosome"/>
</dbReference>
<dbReference type="SUPFAM" id="SSF103473">
    <property type="entry name" value="MFS general substrate transporter"/>
    <property type="match status" value="1"/>
</dbReference>
<feature type="transmembrane region" description="Helical" evidence="8">
    <location>
        <begin position="88"/>
        <end position="107"/>
    </location>
</feature>
<evidence type="ECO:0000256" key="4">
    <source>
        <dbReference type="ARBA" id="ARBA00022475"/>
    </source>
</evidence>
<dbReference type="CDD" id="cd17321">
    <property type="entry name" value="MFS_MMR_MDR_like"/>
    <property type="match status" value="1"/>
</dbReference>
<protein>
    <submittedName>
        <fullName evidence="10">MFS transporter</fullName>
    </submittedName>
</protein>
<feature type="transmembrane region" description="Helical" evidence="8">
    <location>
        <begin position="146"/>
        <end position="170"/>
    </location>
</feature>
<evidence type="ECO:0000256" key="5">
    <source>
        <dbReference type="ARBA" id="ARBA00022692"/>
    </source>
</evidence>
<gene>
    <name evidence="10" type="ORF">FY550_13290</name>
</gene>
<dbReference type="PROSITE" id="PS50850">
    <property type="entry name" value="MFS"/>
    <property type="match status" value="1"/>
</dbReference>
<dbReference type="PRINTS" id="PR01036">
    <property type="entry name" value="TCRTETB"/>
</dbReference>
<dbReference type="GO" id="GO:0022857">
    <property type="term" value="F:transmembrane transporter activity"/>
    <property type="evidence" value="ECO:0007669"/>
    <property type="project" value="InterPro"/>
</dbReference>
<evidence type="ECO:0000313" key="11">
    <source>
        <dbReference type="Proteomes" id="UP000322553"/>
    </source>
</evidence>
<reference evidence="10 11" key="1">
    <citation type="submission" date="2019-08" db="EMBL/GenBank/DDBJ databases">
        <title>Complete genome sequence of Kushneria sp. YCWA18, a halophilic phosphate-solubilizing bacterium isolated from Daqiao saltern in China.</title>
        <authorList>
            <person name="Du G.-X."/>
            <person name="Qu L.-Y."/>
        </authorList>
    </citation>
    <scope>NUCLEOTIDE SEQUENCE [LARGE SCALE GENOMIC DNA]</scope>
    <source>
        <strain evidence="10 11">YCWA18</strain>
    </source>
</reference>
<keyword evidence="4" id="KW-1003">Cell membrane</keyword>
<dbReference type="InterPro" id="IPR020846">
    <property type="entry name" value="MFS_dom"/>
</dbReference>
<organism evidence="10 11">
    <name type="scientific">Kushneria phosphatilytica</name>
    <dbReference type="NCBI Taxonomy" id="657387"/>
    <lineage>
        <taxon>Bacteria</taxon>
        <taxon>Pseudomonadati</taxon>
        <taxon>Pseudomonadota</taxon>
        <taxon>Gammaproteobacteria</taxon>
        <taxon>Oceanospirillales</taxon>
        <taxon>Halomonadaceae</taxon>
        <taxon>Kushneria</taxon>
    </lineage>
</organism>
<dbReference type="NCBIfam" id="TIGR00711">
    <property type="entry name" value="efflux_EmrB"/>
    <property type="match status" value="1"/>
</dbReference>
<keyword evidence="3" id="KW-0813">Transport</keyword>
<evidence type="ECO:0000256" key="1">
    <source>
        <dbReference type="ARBA" id="ARBA00004651"/>
    </source>
</evidence>
<dbReference type="Gene3D" id="1.20.1250.20">
    <property type="entry name" value="MFS general substrate transporter like domains"/>
    <property type="match status" value="1"/>
</dbReference>
<feature type="transmembrane region" description="Helical" evidence="8">
    <location>
        <begin position="439"/>
        <end position="461"/>
    </location>
</feature>
<feature type="transmembrane region" description="Helical" evidence="8">
    <location>
        <begin position="60"/>
        <end position="81"/>
    </location>
</feature>
<keyword evidence="11" id="KW-1185">Reference proteome</keyword>
<evidence type="ECO:0000256" key="8">
    <source>
        <dbReference type="SAM" id="Phobius"/>
    </source>
</evidence>
<proteinExistence type="inferred from homology"/>
<feature type="transmembrane region" description="Helical" evidence="8">
    <location>
        <begin position="304"/>
        <end position="326"/>
    </location>
</feature>
<feature type="transmembrane region" description="Helical" evidence="8">
    <location>
        <begin position="20"/>
        <end position="40"/>
    </location>
</feature>
<comment type="similarity">
    <text evidence="2">Belongs to the major facilitator superfamily. EmrB family.</text>
</comment>
<dbReference type="InterPro" id="IPR011701">
    <property type="entry name" value="MFS"/>
</dbReference>
<dbReference type="OrthoDB" id="9812221at2"/>
<keyword evidence="5 8" id="KW-0812">Transmembrane</keyword>
<feature type="transmembrane region" description="Helical" evidence="8">
    <location>
        <begin position="113"/>
        <end position="134"/>
    </location>
</feature>
<evidence type="ECO:0000256" key="6">
    <source>
        <dbReference type="ARBA" id="ARBA00022989"/>
    </source>
</evidence>
<dbReference type="RefSeq" id="WP_084388093.1">
    <property type="nucleotide sequence ID" value="NZ_CP043420.1"/>
</dbReference>